<reference evidence="2" key="1">
    <citation type="submission" date="2023-12" db="EMBL/GenBank/DDBJ databases">
        <title>Genome assembly of Anisodus tanguticus.</title>
        <authorList>
            <person name="Wang Y.-J."/>
        </authorList>
    </citation>
    <scope>NUCLEOTIDE SEQUENCE</scope>
    <source>
        <strain evidence="2">KB-2021</strain>
        <tissue evidence="2">Leaf</tissue>
    </source>
</reference>
<gene>
    <name evidence="2" type="ORF">RND71_038489</name>
</gene>
<organism evidence="2 3">
    <name type="scientific">Anisodus tanguticus</name>
    <dbReference type="NCBI Taxonomy" id="243964"/>
    <lineage>
        <taxon>Eukaryota</taxon>
        <taxon>Viridiplantae</taxon>
        <taxon>Streptophyta</taxon>
        <taxon>Embryophyta</taxon>
        <taxon>Tracheophyta</taxon>
        <taxon>Spermatophyta</taxon>
        <taxon>Magnoliopsida</taxon>
        <taxon>eudicotyledons</taxon>
        <taxon>Gunneridae</taxon>
        <taxon>Pentapetalae</taxon>
        <taxon>asterids</taxon>
        <taxon>lamiids</taxon>
        <taxon>Solanales</taxon>
        <taxon>Solanaceae</taxon>
        <taxon>Solanoideae</taxon>
        <taxon>Hyoscyameae</taxon>
        <taxon>Anisodus</taxon>
    </lineage>
</organism>
<dbReference type="Pfam" id="PF00248">
    <property type="entry name" value="Aldo_ket_red"/>
    <property type="match status" value="1"/>
</dbReference>
<dbReference type="EMBL" id="JAVYJV010000021">
    <property type="protein sequence ID" value="KAK4342673.1"/>
    <property type="molecule type" value="Genomic_DNA"/>
</dbReference>
<dbReference type="PRINTS" id="PR00069">
    <property type="entry name" value="ALDKETRDTASE"/>
</dbReference>
<name>A0AAE1R024_9SOLA</name>
<keyword evidence="3" id="KW-1185">Reference proteome</keyword>
<proteinExistence type="predicted"/>
<sequence length="111" mass="13188">MNTLNELQLDYLDLYLTHWPFRLKDRVSRPPKAGEVSDFDYEGVWREMEKLVTDKLVRDIGVCNFTVKKRNKLLDIAHIMPSVCQVRWRCTLDGEMTKCWRLVRRIASTSQ</sequence>
<feature type="domain" description="NADP-dependent oxidoreductase" evidence="1">
    <location>
        <begin position="4"/>
        <end position="89"/>
    </location>
</feature>
<dbReference type="AlphaFoldDB" id="A0AAE1R024"/>
<comment type="caution">
    <text evidence="2">The sequence shown here is derived from an EMBL/GenBank/DDBJ whole genome shotgun (WGS) entry which is preliminary data.</text>
</comment>
<dbReference type="InterPro" id="IPR020471">
    <property type="entry name" value="AKR"/>
</dbReference>
<evidence type="ECO:0000259" key="1">
    <source>
        <dbReference type="Pfam" id="PF00248"/>
    </source>
</evidence>
<dbReference type="SUPFAM" id="SSF51430">
    <property type="entry name" value="NAD(P)-linked oxidoreductase"/>
    <property type="match status" value="1"/>
</dbReference>
<dbReference type="PROSITE" id="PS00062">
    <property type="entry name" value="ALDOKETO_REDUCTASE_2"/>
    <property type="match status" value="1"/>
</dbReference>
<dbReference type="InterPro" id="IPR018170">
    <property type="entry name" value="Aldo/ket_reductase_CS"/>
</dbReference>
<dbReference type="InterPro" id="IPR036812">
    <property type="entry name" value="NAD(P)_OxRdtase_dom_sf"/>
</dbReference>
<dbReference type="InterPro" id="IPR023210">
    <property type="entry name" value="NADP_OxRdtase_dom"/>
</dbReference>
<dbReference type="PANTHER" id="PTHR11732">
    <property type="entry name" value="ALDO/KETO REDUCTASE"/>
    <property type="match status" value="1"/>
</dbReference>
<dbReference type="Proteomes" id="UP001291623">
    <property type="component" value="Unassembled WGS sequence"/>
</dbReference>
<evidence type="ECO:0000313" key="3">
    <source>
        <dbReference type="Proteomes" id="UP001291623"/>
    </source>
</evidence>
<dbReference type="Gene3D" id="3.20.20.100">
    <property type="entry name" value="NADP-dependent oxidoreductase domain"/>
    <property type="match status" value="1"/>
</dbReference>
<dbReference type="GO" id="GO:0016491">
    <property type="term" value="F:oxidoreductase activity"/>
    <property type="evidence" value="ECO:0007669"/>
    <property type="project" value="InterPro"/>
</dbReference>
<accession>A0AAE1R024</accession>
<evidence type="ECO:0000313" key="2">
    <source>
        <dbReference type="EMBL" id="KAK4342673.1"/>
    </source>
</evidence>
<protein>
    <recommendedName>
        <fullName evidence="1">NADP-dependent oxidoreductase domain-containing protein</fullName>
    </recommendedName>
</protein>